<gene>
    <name evidence="2" type="ORF">SXIM_12750</name>
</gene>
<feature type="transmembrane region" description="Helical" evidence="1">
    <location>
        <begin position="6"/>
        <end position="28"/>
    </location>
</feature>
<dbReference type="RefSeq" id="WP_053116104.1">
    <property type="nucleotide sequence ID" value="NZ_CP009922.3"/>
</dbReference>
<keyword evidence="1" id="KW-0472">Membrane</keyword>
<sequence>MNSGLFTVMWGLTATAFGWIVATDFRDAARRLELMSRRSLPFGLGRQPVPVIAGVPVLRLVAGVFGLVGPVVLVVGLVELAGPDSAVTSAMPRPPLPFLLFATVPVALGLWIMWRPSGPLRGEWAGGGVVRRAAVVVLTLSVLCGLFAFVFDAMTVQPLCWLSAAVSGLILLPGRR</sequence>
<dbReference type="HOGENOM" id="CLU_1546777_0_0_11"/>
<organism evidence="2 3">
    <name type="scientific">Streptomyces xiamenensis</name>
    <dbReference type="NCBI Taxonomy" id="408015"/>
    <lineage>
        <taxon>Bacteria</taxon>
        <taxon>Bacillati</taxon>
        <taxon>Actinomycetota</taxon>
        <taxon>Actinomycetes</taxon>
        <taxon>Kitasatosporales</taxon>
        <taxon>Streptomycetaceae</taxon>
        <taxon>Streptomyces</taxon>
    </lineage>
</organism>
<dbReference type="Proteomes" id="UP000034034">
    <property type="component" value="Chromosome"/>
</dbReference>
<feature type="transmembrane region" description="Helical" evidence="1">
    <location>
        <begin position="129"/>
        <end position="150"/>
    </location>
</feature>
<evidence type="ECO:0000256" key="1">
    <source>
        <dbReference type="SAM" id="Phobius"/>
    </source>
</evidence>
<feature type="transmembrane region" description="Helical" evidence="1">
    <location>
        <begin position="49"/>
        <end position="78"/>
    </location>
</feature>
<dbReference type="KEGG" id="sxi:SXIM_12750"/>
<evidence type="ECO:0000313" key="2">
    <source>
        <dbReference type="EMBL" id="AKG42659.1"/>
    </source>
</evidence>
<dbReference type="EMBL" id="CP009922">
    <property type="protein sequence ID" value="AKG42659.1"/>
    <property type="molecule type" value="Genomic_DNA"/>
</dbReference>
<name>A0A0F7FSS2_9ACTN</name>
<keyword evidence="1" id="KW-1133">Transmembrane helix</keyword>
<dbReference type="PATRIC" id="fig|408015.6.peg.1308"/>
<protein>
    <submittedName>
        <fullName evidence="2">Uncharacterized protein</fullName>
    </submittedName>
</protein>
<accession>A0A0F7FSS2</accession>
<dbReference type="AlphaFoldDB" id="A0A0F7FSS2"/>
<feature type="transmembrane region" description="Helical" evidence="1">
    <location>
        <begin position="98"/>
        <end position="117"/>
    </location>
</feature>
<evidence type="ECO:0000313" key="3">
    <source>
        <dbReference type="Proteomes" id="UP000034034"/>
    </source>
</evidence>
<proteinExistence type="predicted"/>
<keyword evidence="1" id="KW-0812">Transmembrane</keyword>
<keyword evidence="3" id="KW-1185">Reference proteome</keyword>
<reference evidence="2" key="1">
    <citation type="submission" date="2019-08" db="EMBL/GenBank/DDBJ databases">
        <title>Complete genome sequence of a mangrove-derived Streptomyces xiamenensis.</title>
        <authorList>
            <person name="Xu J."/>
        </authorList>
    </citation>
    <scope>NUCLEOTIDE SEQUENCE</scope>
    <source>
        <strain evidence="2">318</strain>
    </source>
</reference>